<gene>
    <name evidence="3" type="ORF">ENI32_03935</name>
</gene>
<keyword evidence="1" id="KW-0051">Antiviral defense</keyword>
<dbReference type="InterPro" id="IPR052216">
    <property type="entry name" value="CRISPR_Csm3_endoribonuclease"/>
</dbReference>
<proteinExistence type="predicted"/>
<evidence type="ECO:0000313" key="3">
    <source>
        <dbReference type="EMBL" id="HEC57018.1"/>
    </source>
</evidence>
<feature type="non-terminal residue" evidence="3">
    <location>
        <position position="140"/>
    </location>
</feature>
<dbReference type="Pfam" id="PF03787">
    <property type="entry name" value="RAMPs"/>
    <property type="match status" value="1"/>
</dbReference>
<evidence type="ECO:0000259" key="2">
    <source>
        <dbReference type="Pfam" id="PF03787"/>
    </source>
</evidence>
<evidence type="ECO:0000256" key="1">
    <source>
        <dbReference type="ARBA" id="ARBA00023118"/>
    </source>
</evidence>
<dbReference type="EMBL" id="DRIE01000069">
    <property type="protein sequence ID" value="HEC57018.1"/>
    <property type="molecule type" value="Genomic_DNA"/>
</dbReference>
<reference evidence="3" key="1">
    <citation type="journal article" date="2020" name="mSystems">
        <title>Genome- and Community-Level Interaction Insights into Carbon Utilization and Element Cycling Functions of Hydrothermarchaeota in Hydrothermal Sediment.</title>
        <authorList>
            <person name="Zhou Z."/>
            <person name="Liu Y."/>
            <person name="Xu W."/>
            <person name="Pan J."/>
            <person name="Luo Z.H."/>
            <person name="Li M."/>
        </authorList>
    </citation>
    <scope>NUCLEOTIDE SEQUENCE [LARGE SCALE GENOMIC DNA]</scope>
    <source>
        <strain evidence="3">HyVt-386</strain>
    </source>
</reference>
<dbReference type="Proteomes" id="UP000885936">
    <property type="component" value="Unassembled WGS sequence"/>
</dbReference>
<comment type="caution">
    <text evidence="3">The sequence shown here is derived from an EMBL/GenBank/DDBJ whole genome shotgun (WGS) entry which is preliminary data.</text>
</comment>
<organism evidence="3">
    <name type="scientific">Candidatus Syntropharchaeum butanivorans</name>
    <dbReference type="NCBI Taxonomy" id="1839936"/>
    <lineage>
        <taxon>Archaea</taxon>
        <taxon>Methanobacteriati</taxon>
        <taxon>Methanobacteriota</taxon>
        <taxon>Stenosarchaea group</taxon>
        <taxon>Methanomicrobia</taxon>
        <taxon>Methanosarcinales</taxon>
        <taxon>ANME-2 cluster</taxon>
        <taxon>Candidatus Syntropharchaeum</taxon>
    </lineage>
</organism>
<dbReference type="AlphaFoldDB" id="A0A7J2S0N9"/>
<dbReference type="PANTHER" id="PTHR35579:SF3">
    <property type="entry name" value="CRISPR SYSTEM CMS ENDORIBONUCLEASE CSM3"/>
    <property type="match status" value="1"/>
</dbReference>
<protein>
    <recommendedName>
        <fullName evidence="2">CRISPR type III-associated protein domain-containing protein</fullName>
    </recommendedName>
</protein>
<dbReference type="GO" id="GO:0051607">
    <property type="term" value="P:defense response to virus"/>
    <property type="evidence" value="ECO:0007669"/>
    <property type="project" value="UniProtKB-KW"/>
</dbReference>
<accession>A0A7J2S0N9</accession>
<dbReference type="InterPro" id="IPR005537">
    <property type="entry name" value="RAMP_III_fam"/>
</dbReference>
<feature type="domain" description="CRISPR type III-associated protein" evidence="2">
    <location>
        <begin position="19"/>
        <end position="140"/>
    </location>
</feature>
<dbReference type="PANTHER" id="PTHR35579">
    <property type="entry name" value="CRISPR SYSTEM CMS ENDORIBONUCLEASE CSM3"/>
    <property type="match status" value="1"/>
</dbReference>
<sequence length="140" mass="15570">MMFETLESRIIIDYEIWVRSDLHIGGHDSGAPGAVDMGVMKDVDGYPFVPGSSLKGVLRSEMERLLNGLGKHVCSPDKLCDPEKECTVCKLFGGREVAGSIRVRDAYTDSRRTMVRDGVRIDRKKRKAADGGYYTMEVVP</sequence>
<name>A0A7J2S0N9_9EURY</name>